<evidence type="ECO:0000313" key="7">
    <source>
        <dbReference type="Proteomes" id="UP001161580"/>
    </source>
</evidence>
<dbReference type="AlphaFoldDB" id="A0AAE3QBK0"/>
<comment type="catalytic activity">
    <reaction evidence="1">
        <text>Hydrolysis of terminal, non-reducing beta-D-mannose residues in beta-D-mannosides.</text>
        <dbReference type="EC" id="3.2.1.25"/>
    </reaction>
</comment>
<dbReference type="PANTHER" id="PTHR43730:SF1">
    <property type="entry name" value="BETA-MANNOSIDASE"/>
    <property type="match status" value="1"/>
</dbReference>
<dbReference type="InterPro" id="IPR054593">
    <property type="entry name" value="Beta-mannosidase-like_N2"/>
</dbReference>
<evidence type="ECO:0000256" key="1">
    <source>
        <dbReference type="ARBA" id="ARBA00000829"/>
    </source>
</evidence>
<dbReference type="PANTHER" id="PTHR43730">
    <property type="entry name" value="BETA-MANNOSIDASE"/>
    <property type="match status" value="1"/>
</dbReference>
<organism evidence="6 7">
    <name type="scientific">Ferirhizobium litorale</name>
    <dbReference type="NCBI Taxonomy" id="2927786"/>
    <lineage>
        <taxon>Bacteria</taxon>
        <taxon>Pseudomonadati</taxon>
        <taxon>Pseudomonadota</taxon>
        <taxon>Alphaproteobacteria</taxon>
        <taxon>Hyphomicrobiales</taxon>
        <taxon>Rhizobiaceae</taxon>
        <taxon>Ferirhizobium</taxon>
    </lineage>
</organism>
<evidence type="ECO:0000256" key="3">
    <source>
        <dbReference type="ARBA" id="ARBA00022801"/>
    </source>
</evidence>
<dbReference type="SUPFAM" id="SSF51445">
    <property type="entry name" value="(Trans)glycosidases"/>
    <property type="match status" value="1"/>
</dbReference>
<feature type="domain" description="Beta-mannosidase-like galactose-binding" evidence="5">
    <location>
        <begin position="80"/>
        <end position="183"/>
    </location>
</feature>
<name>A0AAE3QBK0_9HYPH</name>
<dbReference type="InterPro" id="IPR036156">
    <property type="entry name" value="Beta-gal/glucu_dom_sf"/>
</dbReference>
<dbReference type="Gene3D" id="3.20.20.80">
    <property type="entry name" value="Glycosidases"/>
    <property type="match status" value="1"/>
</dbReference>
<dbReference type="Gene3D" id="2.60.40.10">
    <property type="entry name" value="Immunoglobulins"/>
    <property type="match status" value="1"/>
</dbReference>
<dbReference type="SUPFAM" id="SSF49303">
    <property type="entry name" value="beta-Galactosidase/glucuronidase domain"/>
    <property type="match status" value="2"/>
</dbReference>
<evidence type="ECO:0000256" key="4">
    <source>
        <dbReference type="ARBA" id="ARBA00023295"/>
    </source>
</evidence>
<evidence type="ECO:0000259" key="5">
    <source>
        <dbReference type="Pfam" id="PF22666"/>
    </source>
</evidence>
<reference evidence="6" key="1">
    <citation type="submission" date="2022-03" db="EMBL/GenBank/DDBJ databases">
        <title>Fererhizobium litorale gen. nov., sp. nov., isolated from sandy sediments of the Sea of Japan seashore.</title>
        <authorList>
            <person name="Romanenko L."/>
            <person name="Kurilenko V."/>
            <person name="Otstavnykh N."/>
            <person name="Svetashev V."/>
            <person name="Tekutyeva L."/>
            <person name="Isaeva M."/>
            <person name="Mikhailov V."/>
        </authorList>
    </citation>
    <scope>NUCLEOTIDE SEQUENCE</scope>
    <source>
        <strain evidence="6">KMM 9576</strain>
    </source>
</reference>
<dbReference type="InterPro" id="IPR013783">
    <property type="entry name" value="Ig-like_fold"/>
</dbReference>
<dbReference type="GO" id="GO:0004567">
    <property type="term" value="F:beta-mannosidase activity"/>
    <property type="evidence" value="ECO:0007669"/>
    <property type="project" value="UniProtKB-EC"/>
</dbReference>
<keyword evidence="3 6" id="KW-0378">Hydrolase</keyword>
<dbReference type="EMBL" id="JALDYZ010000003">
    <property type="protein sequence ID" value="MDI7921841.1"/>
    <property type="molecule type" value="Genomic_DNA"/>
</dbReference>
<dbReference type="SUPFAM" id="SSF49785">
    <property type="entry name" value="Galactose-binding domain-like"/>
    <property type="match status" value="1"/>
</dbReference>
<dbReference type="RefSeq" id="WP_311786133.1">
    <property type="nucleotide sequence ID" value="NZ_JALDYY010000003.1"/>
</dbReference>
<evidence type="ECO:0000256" key="2">
    <source>
        <dbReference type="ARBA" id="ARBA00012754"/>
    </source>
</evidence>
<dbReference type="Pfam" id="PF22666">
    <property type="entry name" value="Glyco_hydro_2_N2"/>
    <property type="match status" value="1"/>
</dbReference>
<comment type="caution">
    <text evidence="6">The sequence shown here is derived from an EMBL/GenBank/DDBJ whole genome shotgun (WGS) entry which is preliminary data.</text>
</comment>
<keyword evidence="4" id="KW-0326">Glycosidase</keyword>
<sequence>MTGRLSLIGAEVKSLTDGWRLALTAAGACLGPFDVSTGDAIAAPVPGTVAAALERAGRFDRGSPVPLDTQDAWYFLDLADELPGPATLRFEGLATTAEVYLNDQLILSSQSMFEAYDVAIDLSGRDTLAICFRALAPHLAKAGPRARWRPQMMNSQGLRLVRTTALGYMPGWCPEIHAVGPWRPVSLIRPGAVRIRDLSLSTELTAEGEGILRLSFTQEGEAVRFRLACSGSESEAERGGDGCYSGTLRLSDVEPWWPHTHGVPHLYEVSLLVDGVSHSLGRTGFRRIDIDRGTHGNDFAVLVNGEKVFCRGAVWTNADIVGLPGRRADYEPWLKLAVEAGMNMIRIGGTMTYETPEFFALCDELGLMVWQDFMFANFDYPAKDEAFLAHVRAEIDNLLSAIQLSPSLSILCGGSEIYQQAAMMGLPERIWSGPLTEEILPELVARRRPGVPYVANSPIGGAMPFAPNAGVTHYYGVGAYCQPLDDARRAEVRFAAECLAFSHVPQQSTLERHLPMPSVHDPRWKARVPRDRGASWDFEDIRDHYLRELYGFDPPRLRREQPQRYLNLSRAATGEVIEEVFAEWRRSGSTCNGALVWTLQDLLPGAGWGVIDATGNPKPVWFALKRAFRSVQVVFTDEGTNGLDVHVVNETARALDVDLEVVCLRAGQQAVVSGRRELLLEPGTSERLPVTQLFGAFFDTNYAFRFGPPSHDVVVARLCHRETGASLAEAFHFPLGRTAAFHDATLEVQLVSDNNAWAIELSTDRLAQSVHIDVEGYRPSDDWFHLAPATTRRILLHPRADTPSGRRPEGEIVAASANHAFRF</sequence>
<dbReference type="Proteomes" id="UP001161580">
    <property type="component" value="Unassembled WGS sequence"/>
</dbReference>
<dbReference type="GO" id="GO:0006516">
    <property type="term" value="P:glycoprotein catabolic process"/>
    <property type="evidence" value="ECO:0007669"/>
    <property type="project" value="TreeGrafter"/>
</dbReference>
<accession>A0AAE3QBK0</accession>
<dbReference type="InterPro" id="IPR050887">
    <property type="entry name" value="Beta-mannosidase_GH2"/>
</dbReference>
<evidence type="ECO:0000313" key="6">
    <source>
        <dbReference type="EMBL" id="MDI7921841.1"/>
    </source>
</evidence>
<dbReference type="InterPro" id="IPR008979">
    <property type="entry name" value="Galactose-bd-like_sf"/>
</dbReference>
<dbReference type="EC" id="3.2.1.25" evidence="2"/>
<proteinExistence type="predicted"/>
<keyword evidence="7" id="KW-1185">Reference proteome</keyword>
<dbReference type="InterPro" id="IPR017853">
    <property type="entry name" value="GH"/>
</dbReference>
<gene>
    <name evidence="6" type="ORF">MRS75_07040</name>
</gene>
<protein>
    <recommendedName>
        <fullName evidence="2">beta-mannosidase</fullName>
        <ecNumber evidence="2">3.2.1.25</ecNumber>
    </recommendedName>
</protein>
<dbReference type="Gene3D" id="2.60.120.260">
    <property type="entry name" value="Galactose-binding domain-like"/>
    <property type="match status" value="1"/>
</dbReference>